<keyword evidence="5" id="KW-0132">Cell division</keyword>
<dbReference type="InterPro" id="IPR019933">
    <property type="entry name" value="DivIVA_domain"/>
</dbReference>
<evidence type="ECO:0000313" key="10">
    <source>
        <dbReference type="Proteomes" id="UP001072034"/>
    </source>
</evidence>
<evidence type="ECO:0000256" key="2">
    <source>
        <dbReference type="ARBA" id="ARBA00009008"/>
    </source>
</evidence>
<sequence length="344" mass="37124">MTLTTDEASHTSFALTRLKKGYSTEEVDAFMQEVVAALRSWETGTAVGALPPADGSEPAEHDSRAAGASYGVLTSRDVTSKIFTSTRFRNGYEPDQVDAFMREAAAALLAWETGTVVGAPQKMLTAQDVMDAKFQASSKFGEGYEQDEVDEFLDDVAGTLRAWEASGADGASRPDGAPPGALTSEAVANKMFQVTRFHNSYERDKVDELLNRVVETLRALETGAATVAPRPAAARPAGGPPGALTSHEVLSTRLRVTRFEGYDQRQVDEFLDDVAGTLRAWEASGADGASRPDGAPPGALTSEAVANKMFQVTRFREGYEQDEVDELLDTIMRVLRDYEARSGH</sequence>
<proteinExistence type="inferred from homology"/>
<comment type="similarity">
    <text evidence="2">Belongs to the DivIVA family.</text>
</comment>
<dbReference type="InterPro" id="IPR007793">
    <property type="entry name" value="DivIVA_fam"/>
</dbReference>
<evidence type="ECO:0000256" key="6">
    <source>
        <dbReference type="ARBA" id="ARBA00023054"/>
    </source>
</evidence>
<dbReference type="RefSeq" id="WP_268917847.1">
    <property type="nucleotide sequence ID" value="NZ_JAPTMY010000022.1"/>
</dbReference>
<gene>
    <name evidence="9" type="ORF">OHJ16_10420</name>
</gene>
<protein>
    <recommendedName>
        <fullName evidence="3">Cell wall synthesis protein Wag31</fullName>
    </recommendedName>
    <alternativeName>
        <fullName evidence="8">Antigen 84</fullName>
    </alternativeName>
</protein>
<dbReference type="Proteomes" id="UP001072034">
    <property type="component" value="Unassembled WGS sequence"/>
</dbReference>
<dbReference type="PANTHER" id="PTHR35794">
    <property type="entry name" value="CELL DIVISION PROTEIN DIVIVA"/>
    <property type="match status" value="1"/>
</dbReference>
<evidence type="ECO:0000256" key="8">
    <source>
        <dbReference type="ARBA" id="ARBA00031737"/>
    </source>
</evidence>
<dbReference type="NCBIfam" id="TIGR03544">
    <property type="entry name" value="DivI1A_domain"/>
    <property type="match status" value="5"/>
</dbReference>
<comment type="subcellular location">
    <subcellularLocation>
        <location evidence="1">Cytoplasm</location>
    </subcellularLocation>
</comment>
<keyword evidence="4" id="KW-0963">Cytoplasm</keyword>
<accession>A0ABT4I9P9</accession>
<evidence type="ECO:0000256" key="3">
    <source>
        <dbReference type="ARBA" id="ARBA00018787"/>
    </source>
</evidence>
<dbReference type="EMBL" id="JAPTMY010000022">
    <property type="protein sequence ID" value="MCZ0858456.1"/>
    <property type="molecule type" value="Genomic_DNA"/>
</dbReference>
<dbReference type="PANTHER" id="PTHR35794:SF2">
    <property type="entry name" value="CELL DIVISION PROTEIN DIVIVA"/>
    <property type="match status" value="1"/>
</dbReference>
<organism evidence="9 10">
    <name type="scientific">Actinomyces israelii</name>
    <dbReference type="NCBI Taxonomy" id="1659"/>
    <lineage>
        <taxon>Bacteria</taxon>
        <taxon>Bacillati</taxon>
        <taxon>Actinomycetota</taxon>
        <taxon>Actinomycetes</taxon>
        <taxon>Actinomycetales</taxon>
        <taxon>Actinomycetaceae</taxon>
        <taxon>Actinomyces</taxon>
    </lineage>
</organism>
<evidence type="ECO:0000256" key="7">
    <source>
        <dbReference type="ARBA" id="ARBA00023306"/>
    </source>
</evidence>
<keyword evidence="6" id="KW-0175">Coiled coil</keyword>
<evidence type="ECO:0000313" key="9">
    <source>
        <dbReference type="EMBL" id="MCZ0858456.1"/>
    </source>
</evidence>
<reference evidence="9" key="1">
    <citation type="submission" date="2022-10" db="EMBL/GenBank/DDBJ databases">
        <title>Genome sequence of Actinomyces israelii ATCC 10048.</title>
        <authorList>
            <person name="Watt R.M."/>
            <person name="Tong W.M."/>
        </authorList>
    </citation>
    <scope>NUCLEOTIDE SEQUENCE</scope>
    <source>
        <strain evidence="9">ATCC 10048</strain>
    </source>
</reference>
<name>A0ABT4I9P9_9ACTO</name>
<evidence type="ECO:0000256" key="1">
    <source>
        <dbReference type="ARBA" id="ARBA00004496"/>
    </source>
</evidence>
<keyword evidence="10" id="KW-1185">Reference proteome</keyword>
<dbReference type="Gene3D" id="6.10.250.660">
    <property type="match status" value="5"/>
</dbReference>
<comment type="caution">
    <text evidence="9">The sequence shown here is derived from an EMBL/GenBank/DDBJ whole genome shotgun (WGS) entry which is preliminary data.</text>
</comment>
<evidence type="ECO:0000256" key="5">
    <source>
        <dbReference type="ARBA" id="ARBA00022618"/>
    </source>
</evidence>
<evidence type="ECO:0000256" key="4">
    <source>
        <dbReference type="ARBA" id="ARBA00022490"/>
    </source>
</evidence>
<keyword evidence="7" id="KW-0131">Cell cycle</keyword>